<accession>A0A0G1NGB2</accession>
<evidence type="ECO:0000256" key="3">
    <source>
        <dbReference type="ARBA" id="ARBA00022723"/>
    </source>
</evidence>
<evidence type="ECO:0000256" key="2">
    <source>
        <dbReference type="ARBA" id="ARBA00022722"/>
    </source>
</evidence>
<keyword evidence="5 7" id="KW-0378">Hydrolase</keyword>
<evidence type="ECO:0000256" key="5">
    <source>
        <dbReference type="ARBA" id="ARBA00022801"/>
    </source>
</evidence>
<evidence type="ECO:0000256" key="6">
    <source>
        <dbReference type="ARBA" id="ARBA00022833"/>
    </source>
</evidence>
<keyword evidence="4 7" id="KW-0255">Endonuclease</keyword>
<comment type="subcellular location">
    <subcellularLocation>
        <location evidence="7">Cytoplasm</location>
    </subcellularLocation>
</comment>
<keyword evidence="6 7" id="KW-0862">Zinc</keyword>
<sequence length="153" mass="17344">MIEINNLTKTRIEEKRLKQAAEAALEEIKKPLGLARGKEAEVSLALVGGKRMRALNKTYRGKDKPTDVLSFSQIERGKKFVKAPEKIIRLGEVVVCLPVARKQAKRSKHSLLKELIILLIHGILHLAGYEHERSAREAKKMEKTQSKIMEIIK</sequence>
<name>A0A0G1NGB2_9BACT</name>
<comment type="function">
    <text evidence="7">Single strand-specific metallo-endoribonuclease involved in late-stage 70S ribosome quality control and in maturation of the 3' terminus of the 16S rRNA.</text>
</comment>
<keyword evidence="7" id="KW-0963">Cytoplasm</keyword>
<dbReference type="Pfam" id="PF02130">
    <property type="entry name" value="YbeY"/>
    <property type="match status" value="1"/>
</dbReference>
<feature type="binding site" evidence="7">
    <location>
        <position position="121"/>
    </location>
    <ligand>
        <name>Zn(2+)</name>
        <dbReference type="ChEBI" id="CHEBI:29105"/>
        <note>catalytic</note>
    </ligand>
</feature>
<dbReference type="EC" id="3.1.-.-" evidence="7"/>
<gene>
    <name evidence="7" type="primary">ybeY</name>
    <name evidence="8" type="ORF">UX27_C0005G0012</name>
</gene>
<dbReference type="PANTHER" id="PTHR46986">
    <property type="entry name" value="ENDORIBONUCLEASE YBEY, CHLOROPLASTIC"/>
    <property type="match status" value="1"/>
</dbReference>
<keyword evidence="7" id="KW-0698">rRNA processing</keyword>
<dbReference type="GO" id="GO:0006364">
    <property type="term" value="P:rRNA processing"/>
    <property type="evidence" value="ECO:0007669"/>
    <property type="project" value="UniProtKB-UniRule"/>
</dbReference>
<feature type="binding site" evidence="7">
    <location>
        <position position="131"/>
    </location>
    <ligand>
        <name>Zn(2+)</name>
        <dbReference type="ChEBI" id="CHEBI:29105"/>
        <note>catalytic</note>
    </ligand>
</feature>
<comment type="cofactor">
    <cofactor evidence="7">
        <name>Zn(2+)</name>
        <dbReference type="ChEBI" id="CHEBI:29105"/>
    </cofactor>
    <text evidence="7">Binds 1 zinc ion.</text>
</comment>
<evidence type="ECO:0000256" key="1">
    <source>
        <dbReference type="ARBA" id="ARBA00010875"/>
    </source>
</evidence>
<dbReference type="Proteomes" id="UP000034644">
    <property type="component" value="Unassembled WGS sequence"/>
</dbReference>
<dbReference type="PANTHER" id="PTHR46986:SF1">
    <property type="entry name" value="ENDORIBONUCLEASE YBEY, CHLOROPLASTIC"/>
    <property type="match status" value="1"/>
</dbReference>
<keyword evidence="3 7" id="KW-0479">Metal-binding</keyword>
<evidence type="ECO:0000256" key="7">
    <source>
        <dbReference type="HAMAP-Rule" id="MF_00009"/>
    </source>
</evidence>
<dbReference type="InterPro" id="IPR020549">
    <property type="entry name" value="YbeY_CS"/>
</dbReference>
<feature type="binding site" evidence="7">
    <location>
        <position position="125"/>
    </location>
    <ligand>
        <name>Zn(2+)</name>
        <dbReference type="ChEBI" id="CHEBI:29105"/>
        <note>catalytic</note>
    </ligand>
</feature>
<dbReference type="NCBIfam" id="TIGR00043">
    <property type="entry name" value="rRNA maturation RNase YbeY"/>
    <property type="match status" value="1"/>
</dbReference>
<dbReference type="HAMAP" id="MF_00009">
    <property type="entry name" value="Endoribonucl_YbeY"/>
    <property type="match status" value="1"/>
</dbReference>
<dbReference type="GO" id="GO:0005737">
    <property type="term" value="C:cytoplasm"/>
    <property type="evidence" value="ECO:0007669"/>
    <property type="project" value="UniProtKB-SubCell"/>
</dbReference>
<proteinExistence type="inferred from homology"/>
<evidence type="ECO:0000313" key="9">
    <source>
        <dbReference type="Proteomes" id="UP000034644"/>
    </source>
</evidence>
<evidence type="ECO:0000313" key="8">
    <source>
        <dbReference type="EMBL" id="KKU19397.1"/>
    </source>
</evidence>
<dbReference type="GO" id="GO:0004222">
    <property type="term" value="F:metalloendopeptidase activity"/>
    <property type="evidence" value="ECO:0007669"/>
    <property type="project" value="InterPro"/>
</dbReference>
<keyword evidence="2 7" id="KW-0540">Nuclease</keyword>
<dbReference type="PATRIC" id="fig|1618614.3.peg.101"/>
<dbReference type="GO" id="GO:0008270">
    <property type="term" value="F:zinc ion binding"/>
    <property type="evidence" value="ECO:0007669"/>
    <property type="project" value="UniProtKB-UniRule"/>
</dbReference>
<comment type="similarity">
    <text evidence="1 7">Belongs to the endoribonuclease YbeY family.</text>
</comment>
<dbReference type="PROSITE" id="PS01306">
    <property type="entry name" value="UPF0054"/>
    <property type="match status" value="1"/>
</dbReference>
<dbReference type="AlphaFoldDB" id="A0A0G1NGB2"/>
<dbReference type="EMBL" id="LCLO01000005">
    <property type="protein sequence ID" value="KKU19397.1"/>
    <property type="molecule type" value="Genomic_DNA"/>
</dbReference>
<evidence type="ECO:0000256" key="4">
    <source>
        <dbReference type="ARBA" id="ARBA00022759"/>
    </source>
</evidence>
<dbReference type="Gene3D" id="3.40.390.30">
    <property type="entry name" value="Metalloproteases ('zincins'), catalytic domain"/>
    <property type="match status" value="1"/>
</dbReference>
<organism evidence="8 9">
    <name type="scientific">Candidatus Azambacteria bacterium GW2011_GWA2_45_90</name>
    <dbReference type="NCBI Taxonomy" id="1618614"/>
    <lineage>
        <taxon>Bacteria</taxon>
        <taxon>Candidatus Azamiibacteriota</taxon>
    </lineage>
</organism>
<dbReference type="SUPFAM" id="SSF55486">
    <property type="entry name" value="Metalloproteases ('zincins'), catalytic domain"/>
    <property type="match status" value="1"/>
</dbReference>
<dbReference type="GO" id="GO:0004521">
    <property type="term" value="F:RNA endonuclease activity"/>
    <property type="evidence" value="ECO:0007669"/>
    <property type="project" value="UniProtKB-UniRule"/>
</dbReference>
<keyword evidence="7" id="KW-0690">Ribosome biogenesis</keyword>
<comment type="caution">
    <text evidence="8">The sequence shown here is derived from an EMBL/GenBank/DDBJ whole genome shotgun (WGS) entry which is preliminary data.</text>
</comment>
<dbReference type="InterPro" id="IPR023091">
    <property type="entry name" value="MetalPrtase_cat_dom_sf_prd"/>
</dbReference>
<reference evidence="8 9" key="1">
    <citation type="journal article" date="2015" name="Nature">
        <title>rRNA introns, odd ribosomes, and small enigmatic genomes across a large radiation of phyla.</title>
        <authorList>
            <person name="Brown C.T."/>
            <person name="Hug L.A."/>
            <person name="Thomas B.C."/>
            <person name="Sharon I."/>
            <person name="Castelle C.J."/>
            <person name="Singh A."/>
            <person name="Wilkins M.J."/>
            <person name="Williams K.H."/>
            <person name="Banfield J.F."/>
        </authorList>
    </citation>
    <scope>NUCLEOTIDE SEQUENCE [LARGE SCALE GENOMIC DNA]</scope>
</reference>
<protein>
    <recommendedName>
        <fullName evidence="7">Endoribonuclease YbeY</fullName>
        <ecNumber evidence="7">3.1.-.-</ecNumber>
    </recommendedName>
</protein>
<dbReference type="InterPro" id="IPR002036">
    <property type="entry name" value="YbeY"/>
</dbReference>